<feature type="transmembrane region" description="Helical" evidence="1">
    <location>
        <begin position="25"/>
        <end position="47"/>
    </location>
</feature>
<sequence>MRFIGRASDEECGFFDGPNPRRNTILVIAVGTILLLLAVILFVALMLTGGSDAEEALASHYAQDFTDMGDQMGTRVKWPGISKLRSQSA</sequence>
<dbReference type="EMBL" id="AZBU02000011">
    <property type="protein sequence ID" value="TKR61034.1"/>
    <property type="molecule type" value="Genomic_DNA"/>
</dbReference>
<accession>A0A4U5LXQ5</accession>
<organism evidence="2 3">
    <name type="scientific">Steinernema carpocapsae</name>
    <name type="common">Entomopathogenic nematode</name>
    <dbReference type="NCBI Taxonomy" id="34508"/>
    <lineage>
        <taxon>Eukaryota</taxon>
        <taxon>Metazoa</taxon>
        <taxon>Ecdysozoa</taxon>
        <taxon>Nematoda</taxon>
        <taxon>Chromadorea</taxon>
        <taxon>Rhabditida</taxon>
        <taxon>Tylenchina</taxon>
        <taxon>Panagrolaimomorpha</taxon>
        <taxon>Strongyloidoidea</taxon>
        <taxon>Steinernematidae</taxon>
        <taxon>Steinernema</taxon>
    </lineage>
</organism>
<keyword evidence="3" id="KW-1185">Reference proteome</keyword>
<gene>
    <name evidence="2" type="ORF">L596_028201</name>
</gene>
<comment type="caution">
    <text evidence="2">The sequence shown here is derived from an EMBL/GenBank/DDBJ whole genome shotgun (WGS) entry which is preliminary data.</text>
</comment>
<keyword evidence="1" id="KW-0472">Membrane</keyword>
<evidence type="ECO:0000256" key="1">
    <source>
        <dbReference type="SAM" id="Phobius"/>
    </source>
</evidence>
<evidence type="ECO:0000313" key="2">
    <source>
        <dbReference type="EMBL" id="TKR61034.1"/>
    </source>
</evidence>
<proteinExistence type="predicted"/>
<reference evidence="2 3" key="2">
    <citation type="journal article" date="2019" name="G3 (Bethesda)">
        <title>Hybrid Assembly of the Genome of the Entomopathogenic Nematode Steinernema carpocapsae Identifies the X-Chromosome.</title>
        <authorList>
            <person name="Serra L."/>
            <person name="Macchietto M."/>
            <person name="Macias-Munoz A."/>
            <person name="McGill C.J."/>
            <person name="Rodriguez I.M."/>
            <person name="Rodriguez B."/>
            <person name="Murad R."/>
            <person name="Mortazavi A."/>
        </authorList>
    </citation>
    <scope>NUCLEOTIDE SEQUENCE [LARGE SCALE GENOMIC DNA]</scope>
    <source>
        <strain evidence="2 3">ALL</strain>
    </source>
</reference>
<dbReference type="AlphaFoldDB" id="A0A4U5LXQ5"/>
<protein>
    <submittedName>
        <fullName evidence="2">Uncharacterized protein</fullName>
    </submittedName>
</protein>
<keyword evidence="1" id="KW-0812">Transmembrane</keyword>
<name>A0A4U5LXQ5_STECR</name>
<dbReference type="Proteomes" id="UP000298663">
    <property type="component" value="Unassembled WGS sequence"/>
</dbReference>
<evidence type="ECO:0000313" key="3">
    <source>
        <dbReference type="Proteomes" id="UP000298663"/>
    </source>
</evidence>
<keyword evidence="1" id="KW-1133">Transmembrane helix</keyword>
<reference evidence="2 3" key="1">
    <citation type="journal article" date="2015" name="Genome Biol.">
        <title>Comparative genomics of Steinernema reveals deeply conserved gene regulatory networks.</title>
        <authorList>
            <person name="Dillman A.R."/>
            <person name="Macchietto M."/>
            <person name="Porter C.F."/>
            <person name="Rogers A."/>
            <person name="Williams B."/>
            <person name="Antoshechkin I."/>
            <person name="Lee M.M."/>
            <person name="Goodwin Z."/>
            <person name="Lu X."/>
            <person name="Lewis E.E."/>
            <person name="Goodrich-Blair H."/>
            <person name="Stock S.P."/>
            <person name="Adams B.J."/>
            <person name="Sternberg P.W."/>
            <person name="Mortazavi A."/>
        </authorList>
    </citation>
    <scope>NUCLEOTIDE SEQUENCE [LARGE SCALE GENOMIC DNA]</scope>
    <source>
        <strain evidence="2 3">ALL</strain>
    </source>
</reference>